<protein>
    <submittedName>
        <fullName evidence="1">Uncharacterized protein</fullName>
    </submittedName>
</protein>
<evidence type="ECO:0000313" key="1">
    <source>
        <dbReference type="EMBL" id="KAK2945492.1"/>
    </source>
</evidence>
<name>A0ABQ9X3H3_9EUKA</name>
<organism evidence="1 2">
    <name type="scientific">Blattamonas nauphoetae</name>
    <dbReference type="NCBI Taxonomy" id="2049346"/>
    <lineage>
        <taxon>Eukaryota</taxon>
        <taxon>Metamonada</taxon>
        <taxon>Preaxostyla</taxon>
        <taxon>Oxymonadida</taxon>
        <taxon>Blattamonas</taxon>
    </lineage>
</organism>
<comment type="caution">
    <text evidence="1">The sequence shown here is derived from an EMBL/GenBank/DDBJ whole genome shotgun (WGS) entry which is preliminary data.</text>
</comment>
<proteinExistence type="predicted"/>
<keyword evidence="2" id="KW-1185">Reference proteome</keyword>
<dbReference type="Proteomes" id="UP001281761">
    <property type="component" value="Unassembled WGS sequence"/>
</dbReference>
<dbReference type="EMBL" id="JARBJD010000258">
    <property type="protein sequence ID" value="KAK2945492.1"/>
    <property type="molecule type" value="Genomic_DNA"/>
</dbReference>
<reference evidence="1 2" key="1">
    <citation type="journal article" date="2022" name="bioRxiv">
        <title>Genomics of Preaxostyla Flagellates Illuminates Evolutionary Transitions and the Path Towards Mitochondrial Loss.</title>
        <authorList>
            <person name="Novak L.V.F."/>
            <person name="Treitli S.C."/>
            <person name="Pyrih J."/>
            <person name="Halakuc P."/>
            <person name="Pipaliya S.V."/>
            <person name="Vacek V."/>
            <person name="Brzon O."/>
            <person name="Soukal P."/>
            <person name="Eme L."/>
            <person name="Dacks J.B."/>
            <person name="Karnkowska A."/>
            <person name="Elias M."/>
            <person name="Hampl V."/>
        </authorList>
    </citation>
    <scope>NUCLEOTIDE SEQUENCE [LARGE SCALE GENOMIC DNA]</scope>
    <source>
        <strain evidence="1">NAU3</strain>
        <tissue evidence="1">Gut</tissue>
    </source>
</reference>
<sequence>MRIECSSRNELCIWTSSDLLTNFSLSDALLCLIHLGEMGSPGGMTGADWNLFSSNIFSYSPITSTTKFTEPVFIQLRDITTFNDWFLYLRERTPRTVISPSVFSSPVFLSQPYSSFFTSPALGEQIGPFDTVHNGMLYQLWNMIPESERKELVRVQDIVGE</sequence>
<accession>A0ABQ9X3H3</accession>
<evidence type="ECO:0000313" key="2">
    <source>
        <dbReference type="Proteomes" id="UP001281761"/>
    </source>
</evidence>
<gene>
    <name evidence="1" type="ORF">BLNAU_19565</name>
</gene>